<evidence type="ECO:0000313" key="3">
    <source>
        <dbReference type="Proteomes" id="UP000886653"/>
    </source>
</evidence>
<accession>A0A9P6NRW2</accession>
<feature type="region of interest" description="Disordered" evidence="1">
    <location>
        <begin position="107"/>
        <end position="153"/>
    </location>
</feature>
<sequence length="198" mass="21051">MEDEMIVNGGGHGAGNNNQGPPRGRGGGVGRGGPARGERRSDNDSDDEAGGGSRATKQRITATTARTRKTIPRHADVPGGDEEEGGLYLICSLRGRRFYACPKPESENSCGFHSSVDDTAGPRQSSELSRPVRKRSMAGSVTETSSTRPRVGTASTIGEEVRCDCKLEASRRIVGKDALAQAFKVELSAQVRYGGWRC</sequence>
<reference evidence="2" key="1">
    <citation type="submission" date="2013-11" db="EMBL/GenBank/DDBJ databases">
        <title>Genome sequence of the fusiform rust pathogen reveals effectors for host alternation and coevolution with pine.</title>
        <authorList>
            <consortium name="DOE Joint Genome Institute"/>
            <person name="Smith K."/>
            <person name="Pendleton A."/>
            <person name="Kubisiak T."/>
            <person name="Anderson C."/>
            <person name="Salamov A."/>
            <person name="Aerts A."/>
            <person name="Riley R."/>
            <person name="Clum A."/>
            <person name="Lindquist E."/>
            <person name="Ence D."/>
            <person name="Campbell M."/>
            <person name="Kronenberg Z."/>
            <person name="Feau N."/>
            <person name="Dhillon B."/>
            <person name="Hamelin R."/>
            <person name="Burleigh J."/>
            <person name="Smith J."/>
            <person name="Yandell M."/>
            <person name="Nelson C."/>
            <person name="Grigoriev I."/>
            <person name="Davis J."/>
        </authorList>
    </citation>
    <scope>NUCLEOTIDE SEQUENCE</scope>
    <source>
        <strain evidence="2">G11</strain>
    </source>
</reference>
<proteinExistence type="predicted"/>
<name>A0A9P6NRW2_9BASI</name>
<gene>
    <name evidence="2" type="ORF">CROQUDRAFT_129671</name>
</gene>
<evidence type="ECO:0000256" key="1">
    <source>
        <dbReference type="SAM" id="MobiDB-lite"/>
    </source>
</evidence>
<keyword evidence="3" id="KW-1185">Reference proteome</keyword>
<organism evidence="2 3">
    <name type="scientific">Cronartium quercuum f. sp. fusiforme G11</name>
    <dbReference type="NCBI Taxonomy" id="708437"/>
    <lineage>
        <taxon>Eukaryota</taxon>
        <taxon>Fungi</taxon>
        <taxon>Dikarya</taxon>
        <taxon>Basidiomycota</taxon>
        <taxon>Pucciniomycotina</taxon>
        <taxon>Pucciniomycetes</taxon>
        <taxon>Pucciniales</taxon>
        <taxon>Coleosporiaceae</taxon>
        <taxon>Cronartium</taxon>
    </lineage>
</organism>
<dbReference type="EMBL" id="MU167209">
    <property type="protein sequence ID" value="KAG0152261.1"/>
    <property type="molecule type" value="Genomic_DNA"/>
</dbReference>
<feature type="compositionally biased region" description="Polar residues" evidence="1">
    <location>
        <begin position="139"/>
        <end position="153"/>
    </location>
</feature>
<evidence type="ECO:0000313" key="2">
    <source>
        <dbReference type="EMBL" id="KAG0152261.1"/>
    </source>
</evidence>
<feature type="compositionally biased region" description="Low complexity" evidence="1">
    <location>
        <begin position="54"/>
        <end position="65"/>
    </location>
</feature>
<comment type="caution">
    <text evidence="2">The sequence shown here is derived from an EMBL/GenBank/DDBJ whole genome shotgun (WGS) entry which is preliminary data.</text>
</comment>
<feature type="compositionally biased region" description="Gly residues" evidence="1">
    <location>
        <begin position="23"/>
        <end position="35"/>
    </location>
</feature>
<feature type="region of interest" description="Disordered" evidence="1">
    <location>
        <begin position="1"/>
        <end position="84"/>
    </location>
</feature>
<dbReference type="Proteomes" id="UP000886653">
    <property type="component" value="Unassembled WGS sequence"/>
</dbReference>
<protein>
    <submittedName>
        <fullName evidence="2">Uncharacterized protein</fullName>
    </submittedName>
</protein>
<dbReference type="AlphaFoldDB" id="A0A9P6NRW2"/>